<sequence>MEGIDMIHEEDSKDKKIAVRVSVISIAVNLILSVFKLIAGIAAYSGAMISDAVHSASDVFSTVIVIIGISVSRKKSDKEHPYGHERLECVASVILAVILFATGAGIGIRGIQKIVSGSAEAMRIPGMLALTAAVLSVVVKEWMYWYTRSAAKKINSGALMADAWHHRSDALSSIGSFAGILGARMGFPVMDPLASVIICVFILKAALNIFRDAVNKMVDKSCDEATVQSMRNVALNSQGVVEIDDIRTRMFGAKAYVDIEIAADENLTLKDSHEIAESVHGSIERQFPEVKHCMVHVNPISVEEKTQYS</sequence>
<feature type="domain" description="Cation efflux protein cytoplasmic" evidence="9">
    <location>
        <begin position="223"/>
        <end position="299"/>
    </location>
</feature>
<dbReference type="NCBIfam" id="TIGR01297">
    <property type="entry name" value="CDF"/>
    <property type="match status" value="1"/>
</dbReference>
<keyword evidence="3" id="KW-0813">Transport</keyword>
<name>A0A7G9G680_9FIRM</name>
<evidence type="ECO:0000256" key="4">
    <source>
        <dbReference type="ARBA" id="ARBA00022692"/>
    </source>
</evidence>
<dbReference type="GO" id="GO:0008324">
    <property type="term" value="F:monoatomic cation transmembrane transporter activity"/>
    <property type="evidence" value="ECO:0007669"/>
    <property type="project" value="InterPro"/>
</dbReference>
<protein>
    <submittedName>
        <fullName evidence="10">Cation transporter</fullName>
    </submittedName>
</protein>
<keyword evidence="5 7" id="KW-1133">Transmembrane helix</keyword>
<dbReference type="SUPFAM" id="SSF161111">
    <property type="entry name" value="Cation efflux protein transmembrane domain-like"/>
    <property type="match status" value="1"/>
</dbReference>
<dbReference type="PANTHER" id="PTHR43840:SF15">
    <property type="entry name" value="MITOCHONDRIAL METAL TRANSPORTER 1-RELATED"/>
    <property type="match status" value="1"/>
</dbReference>
<evidence type="ECO:0000256" key="7">
    <source>
        <dbReference type="SAM" id="Phobius"/>
    </source>
</evidence>
<dbReference type="Gene3D" id="3.30.70.1350">
    <property type="entry name" value="Cation efflux protein, cytoplasmic domain"/>
    <property type="match status" value="1"/>
</dbReference>
<dbReference type="AlphaFoldDB" id="A0A7G9G680"/>
<dbReference type="FunFam" id="1.20.1510.10:FF:000006">
    <property type="entry name" value="Divalent cation efflux transporter"/>
    <property type="match status" value="1"/>
</dbReference>
<feature type="transmembrane region" description="Helical" evidence="7">
    <location>
        <begin position="21"/>
        <end position="46"/>
    </location>
</feature>
<keyword evidence="6 7" id="KW-0472">Membrane</keyword>
<dbReference type="GO" id="GO:0016020">
    <property type="term" value="C:membrane"/>
    <property type="evidence" value="ECO:0007669"/>
    <property type="project" value="UniProtKB-SubCell"/>
</dbReference>
<dbReference type="Proteomes" id="UP000515823">
    <property type="component" value="Chromosome"/>
</dbReference>
<dbReference type="InterPro" id="IPR036837">
    <property type="entry name" value="Cation_efflux_CTD_sf"/>
</dbReference>
<feature type="transmembrane region" description="Helical" evidence="7">
    <location>
        <begin position="193"/>
        <end position="210"/>
    </location>
</feature>
<feature type="domain" description="Cation efflux protein transmembrane" evidence="8">
    <location>
        <begin position="23"/>
        <end position="215"/>
    </location>
</feature>
<evidence type="ECO:0000313" key="10">
    <source>
        <dbReference type="EMBL" id="QNM06312.1"/>
    </source>
</evidence>
<comment type="subcellular location">
    <subcellularLocation>
        <location evidence="1">Membrane</location>
        <topology evidence="1">Multi-pass membrane protein</topology>
    </subcellularLocation>
</comment>
<keyword evidence="4 7" id="KW-0812">Transmembrane</keyword>
<dbReference type="Pfam" id="PF16916">
    <property type="entry name" value="ZT_dimer"/>
    <property type="match status" value="1"/>
</dbReference>
<comment type="similarity">
    <text evidence="2">Belongs to the cation diffusion facilitator (CDF) transporter (TC 2.A.4) family.</text>
</comment>
<dbReference type="KEGG" id="qdo:H9Q78_03995"/>
<dbReference type="Pfam" id="PF01545">
    <property type="entry name" value="Cation_efflux"/>
    <property type="match status" value="1"/>
</dbReference>
<dbReference type="Gene3D" id="1.20.1510.10">
    <property type="entry name" value="Cation efflux protein transmembrane domain"/>
    <property type="match status" value="1"/>
</dbReference>
<dbReference type="SUPFAM" id="SSF160240">
    <property type="entry name" value="Cation efflux protein cytoplasmic domain-like"/>
    <property type="match status" value="1"/>
</dbReference>
<feature type="transmembrane region" description="Helical" evidence="7">
    <location>
        <begin position="93"/>
        <end position="112"/>
    </location>
</feature>
<reference evidence="10 11" key="1">
    <citation type="submission" date="2020-08" db="EMBL/GenBank/DDBJ databases">
        <authorList>
            <person name="Liu C."/>
            <person name="Sun Q."/>
        </authorList>
    </citation>
    <scope>NUCLEOTIDE SEQUENCE [LARGE SCALE GENOMIC DNA]</scope>
    <source>
        <strain evidence="10 11">NSJ-38</strain>
    </source>
</reference>
<evidence type="ECO:0000313" key="11">
    <source>
        <dbReference type="Proteomes" id="UP000515823"/>
    </source>
</evidence>
<evidence type="ECO:0000259" key="8">
    <source>
        <dbReference type="Pfam" id="PF01545"/>
    </source>
</evidence>
<organism evidence="10 11">
    <name type="scientific">Qiania dongpingensis</name>
    <dbReference type="NCBI Taxonomy" id="2763669"/>
    <lineage>
        <taxon>Bacteria</taxon>
        <taxon>Bacillati</taxon>
        <taxon>Bacillota</taxon>
        <taxon>Clostridia</taxon>
        <taxon>Lachnospirales</taxon>
        <taxon>Lachnospiraceae</taxon>
        <taxon>Qiania</taxon>
    </lineage>
</organism>
<dbReference type="EMBL" id="CP060634">
    <property type="protein sequence ID" value="QNM06312.1"/>
    <property type="molecule type" value="Genomic_DNA"/>
</dbReference>
<keyword evidence="11" id="KW-1185">Reference proteome</keyword>
<feature type="transmembrane region" description="Helical" evidence="7">
    <location>
        <begin position="124"/>
        <end position="147"/>
    </location>
</feature>
<dbReference type="InterPro" id="IPR002524">
    <property type="entry name" value="Cation_efflux"/>
</dbReference>
<evidence type="ECO:0000259" key="9">
    <source>
        <dbReference type="Pfam" id="PF16916"/>
    </source>
</evidence>
<evidence type="ECO:0000256" key="2">
    <source>
        <dbReference type="ARBA" id="ARBA00008114"/>
    </source>
</evidence>
<dbReference type="PANTHER" id="PTHR43840">
    <property type="entry name" value="MITOCHONDRIAL METAL TRANSPORTER 1-RELATED"/>
    <property type="match status" value="1"/>
</dbReference>
<proteinExistence type="inferred from homology"/>
<gene>
    <name evidence="10" type="ORF">H9Q78_03995</name>
</gene>
<evidence type="ECO:0000256" key="3">
    <source>
        <dbReference type="ARBA" id="ARBA00022448"/>
    </source>
</evidence>
<dbReference type="InterPro" id="IPR027469">
    <property type="entry name" value="Cation_efflux_TMD_sf"/>
</dbReference>
<dbReference type="InterPro" id="IPR058533">
    <property type="entry name" value="Cation_efflux_TM"/>
</dbReference>
<evidence type="ECO:0000256" key="1">
    <source>
        <dbReference type="ARBA" id="ARBA00004141"/>
    </source>
</evidence>
<evidence type="ECO:0000256" key="5">
    <source>
        <dbReference type="ARBA" id="ARBA00022989"/>
    </source>
</evidence>
<evidence type="ECO:0000256" key="6">
    <source>
        <dbReference type="ARBA" id="ARBA00023136"/>
    </source>
</evidence>
<accession>A0A7G9G680</accession>
<dbReference type="InterPro" id="IPR050291">
    <property type="entry name" value="CDF_Transporter"/>
</dbReference>
<dbReference type="InterPro" id="IPR027470">
    <property type="entry name" value="Cation_efflux_CTD"/>
</dbReference>